<evidence type="ECO:0000313" key="2">
    <source>
        <dbReference type="Proteomes" id="UP000284842"/>
    </source>
</evidence>
<dbReference type="AlphaFoldDB" id="A0A409X173"/>
<comment type="caution">
    <text evidence="1">The sequence shown here is derived from an EMBL/GenBank/DDBJ whole genome shotgun (WGS) entry which is preliminary data.</text>
</comment>
<evidence type="ECO:0000313" key="1">
    <source>
        <dbReference type="EMBL" id="PPQ84525.1"/>
    </source>
</evidence>
<organism evidence="1 2">
    <name type="scientific">Panaeolus cyanescens</name>
    <dbReference type="NCBI Taxonomy" id="181874"/>
    <lineage>
        <taxon>Eukaryota</taxon>
        <taxon>Fungi</taxon>
        <taxon>Dikarya</taxon>
        <taxon>Basidiomycota</taxon>
        <taxon>Agaricomycotina</taxon>
        <taxon>Agaricomycetes</taxon>
        <taxon>Agaricomycetidae</taxon>
        <taxon>Agaricales</taxon>
        <taxon>Agaricineae</taxon>
        <taxon>Galeropsidaceae</taxon>
        <taxon>Panaeolus</taxon>
    </lineage>
</organism>
<reference evidence="1 2" key="1">
    <citation type="journal article" date="2018" name="Evol. Lett.">
        <title>Horizontal gene cluster transfer increased hallucinogenic mushroom diversity.</title>
        <authorList>
            <person name="Reynolds H.T."/>
            <person name="Vijayakumar V."/>
            <person name="Gluck-Thaler E."/>
            <person name="Korotkin H.B."/>
            <person name="Matheny P.B."/>
            <person name="Slot J.C."/>
        </authorList>
    </citation>
    <scope>NUCLEOTIDE SEQUENCE [LARGE SCALE GENOMIC DNA]</scope>
    <source>
        <strain evidence="1 2">2629</strain>
    </source>
</reference>
<dbReference type="Proteomes" id="UP000284842">
    <property type="component" value="Unassembled WGS sequence"/>
</dbReference>
<dbReference type="InParanoid" id="A0A409X173"/>
<keyword evidence="2" id="KW-1185">Reference proteome</keyword>
<gene>
    <name evidence="1" type="ORF">CVT24_006612</name>
</gene>
<proteinExistence type="predicted"/>
<protein>
    <submittedName>
        <fullName evidence="1">Uncharacterized protein</fullName>
    </submittedName>
</protein>
<dbReference type="EMBL" id="NHTK01004859">
    <property type="protein sequence ID" value="PPQ84525.1"/>
    <property type="molecule type" value="Genomic_DNA"/>
</dbReference>
<name>A0A409X173_9AGAR</name>
<accession>A0A409X173</accession>
<sequence>MAFQGQHLFPNLHTVTVNLFSGDSTAYLPLLLSSRLKIIQIINRNPYASADYMWGDDVALFLMQIQPYAAQIECLNTNLPSPKPSFFASVASFTRLKELKISIAQSTSINYTDLLNLSKLEHLTDLNLTARSFTWHSEGLHTTPLTLPKLCYLSICCLLGDLTKLLLLSDFPVLTNLIHRFMLPTSLHPVALSVLQWPQSGGCHWGIR</sequence>